<evidence type="ECO:0000259" key="8">
    <source>
        <dbReference type="PROSITE" id="PS50975"/>
    </source>
</evidence>
<dbReference type="SMART" id="SM00878">
    <property type="entry name" value="Biotin_carb_C"/>
    <property type="match status" value="1"/>
</dbReference>
<evidence type="ECO:0000256" key="1">
    <source>
        <dbReference type="ARBA" id="ARBA00001953"/>
    </source>
</evidence>
<dbReference type="CDD" id="cd06850">
    <property type="entry name" value="biotinyl_domain"/>
    <property type="match status" value="1"/>
</dbReference>
<keyword evidence="3 6" id="KW-0547">Nucleotide-binding</keyword>
<keyword evidence="4 6" id="KW-0067">ATP-binding</keyword>
<dbReference type="InterPro" id="IPR011053">
    <property type="entry name" value="Single_hybrid_motif"/>
</dbReference>
<evidence type="ECO:0000256" key="3">
    <source>
        <dbReference type="ARBA" id="ARBA00022741"/>
    </source>
</evidence>
<dbReference type="InterPro" id="IPR005481">
    <property type="entry name" value="BC-like_N"/>
</dbReference>
<evidence type="ECO:0000256" key="6">
    <source>
        <dbReference type="PROSITE-ProRule" id="PRU00409"/>
    </source>
</evidence>
<comment type="cofactor">
    <cofactor evidence="1">
        <name>biotin</name>
        <dbReference type="ChEBI" id="CHEBI:57586"/>
    </cofactor>
</comment>
<dbReference type="EMBL" id="JBIHSE010000001">
    <property type="protein sequence ID" value="MFH0271042.1"/>
    <property type="molecule type" value="Genomic_DNA"/>
</dbReference>
<dbReference type="SUPFAM" id="SSF51230">
    <property type="entry name" value="Single hybrid motif"/>
    <property type="match status" value="1"/>
</dbReference>
<reference evidence="10 11" key="1">
    <citation type="submission" date="2024-10" db="EMBL/GenBank/DDBJ databases">
        <authorList>
            <person name="Yibar A."/>
            <person name="Saticioglu I.B."/>
            <person name="Duman M."/>
            <person name="Ajmi N."/>
            <person name="Gurler F."/>
            <person name="Ay H."/>
            <person name="Onuk E."/>
            <person name="Guler S."/>
            <person name="Romalde J.L."/>
        </authorList>
    </citation>
    <scope>NUCLEOTIDE SEQUENCE [LARGE SCALE GENOMIC DNA]</scope>
    <source>
        <strain evidence="10 11">1-TCBS-A</strain>
    </source>
</reference>
<dbReference type="InterPro" id="IPR005479">
    <property type="entry name" value="CPAse_ATP-bd"/>
</dbReference>
<evidence type="ECO:0000259" key="9">
    <source>
        <dbReference type="PROSITE" id="PS50979"/>
    </source>
</evidence>
<keyword evidence="5" id="KW-0092">Biotin</keyword>
<dbReference type="PROSITE" id="PS50968">
    <property type="entry name" value="BIOTINYL_LIPOYL"/>
    <property type="match status" value="1"/>
</dbReference>
<dbReference type="RefSeq" id="WP_394631886.1">
    <property type="nucleotide sequence ID" value="NZ_JBIHSE010000001.1"/>
</dbReference>
<dbReference type="PANTHER" id="PTHR18866">
    <property type="entry name" value="CARBOXYLASE:PYRUVATE/ACETYL-COA/PROPIONYL-COA CARBOXYLASE"/>
    <property type="match status" value="1"/>
</dbReference>
<dbReference type="SUPFAM" id="SSF52440">
    <property type="entry name" value="PreATP-grasp domain"/>
    <property type="match status" value="1"/>
</dbReference>
<dbReference type="Gene3D" id="3.30.470.20">
    <property type="entry name" value="ATP-grasp fold, B domain"/>
    <property type="match status" value="1"/>
</dbReference>
<sequence length="665" mass="73538">MFNKILIANRGEIAQRIARTCQKLGIAYVGLYSDEDKGSEYLEHAVQRVHLDGSAALDTYLNIQKILQVAIDTECDAVHPGYGFLSENAEFARAIEDHNITLIGPTSEMIGLMGNKSVAKDIMARAGLPVLPGSLQGTSNKEQLISDARSIGYPLIIKPVMGGGGKGMTIVNESDALDQAIDEAFRVAMTAFGDSRLLLEKYLESPRHIEVQIACDHFGNAIHIFDRECSIQRRHQKIIEEAPVTHLSKHVRDQYLISAVNAVKNVGYSNVGTVEFIVEQDQFYFMEMNTRLQVEHTVTEEITGIDLVELQISIASNQPLALKQEDVCVHGHAIQARIYAEDPYQAFKPDPGRVLNVQWPSQVRVDHAFSLTGSISSYYDPMFGKIISYGLNRNTARRDLLAALAQTRILGVKSNTDFLRFILSHQDFVRNDISTDLTDRCLTSAFLDSKAGDMLDRSAVAVASYIQLNNSLKHITQTPWVTNSGAALPRQLGEIHAGKLHFEVENTSYQPCVISVCVNQSVISVEQEEFSVRYSPELLRNDDLLTGTVGSIAWQAMIEEGRYLIQIEGTFFIVTPVSNQFGSQTCQTNTAKSDISGVIVTVFVENEQHIEFGQPLIIIEAMKMETTIFAQKSGIVSHLNAVTGDIVNKGDTLLEISDIPSESNV</sequence>
<dbReference type="Proteomes" id="UP001607221">
    <property type="component" value="Unassembled WGS sequence"/>
</dbReference>
<dbReference type="InterPro" id="IPR000089">
    <property type="entry name" value="Biotin_lipoyl"/>
</dbReference>
<dbReference type="SUPFAM" id="SSF51246">
    <property type="entry name" value="Rudiment single hybrid motif"/>
    <property type="match status" value="1"/>
</dbReference>
<comment type="caution">
    <text evidence="10">The sequence shown here is derived from an EMBL/GenBank/DDBJ whole genome shotgun (WGS) entry which is preliminary data.</text>
</comment>
<keyword evidence="11" id="KW-1185">Reference proteome</keyword>
<dbReference type="InterPro" id="IPR005482">
    <property type="entry name" value="Biotin_COase_C"/>
</dbReference>
<dbReference type="SUPFAM" id="SSF56059">
    <property type="entry name" value="Glutathione synthetase ATP-binding domain-like"/>
    <property type="match status" value="1"/>
</dbReference>
<evidence type="ECO:0000256" key="2">
    <source>
        <dbReference type="ARBA" id="ARBA00022598"/>
    </source>
</evidence>
<dbReference type="Pfam" id="PF00364">
    <property type="entry name" value="Biotin_lipoyl"/>
    <property type="match status" value="1"/>
</dbReference>
<accession>A0ABW7J4Q1</accession>
<keyword evidence="2" id="KW-0436">Ligase</keyword>
<evidence type="ECO:0000256" key="5">
    <source>
        <dbReference type="ARBA" id="ARBA00023267"/>
    </source>
</evidence>
<dbReference type="InterPro" id="IPR011764">
    <property type="entry name" value="Biotin_carboxylation_dom"/>
</dbReference>
<dbReference type="PROSITE" id="PS50979">
    <property type="entry name" value="BC"/>
    <property type="match status" value="1"/>
</dbReference>
<dbReference type="PROSITE" id="PS50975">
    <property type="entry name" value="ATP_GRASP"/>
    <property type="match status" value="1"/>
</dbReference>
<dbReference type="InterPro" id="IPR016185">
    <property type="entry name" value="PreATP-grasp_dom_sf"/>
</dbReference>
<dbReference type="InterPro" id="IPR011054">
    <property type="entry name" value="Rudment_hybrid_motif"/>
</dbReference>
<evidence type="ECO:0000256" key="4">
    <source>
        <dbReference type="ARBA" id="ARBA00022840"/>
    </source>
</evidence>
<dbReference type="Pfam" id="PF00289">
    <property type="entry name" value="Biotin_carb_N"/>
    <property type="match status" value="1"/>
</dbReference>
<organism evidence="10 11">
    <name type="scientific">Vibrio jasicida</name>
    <dbReference type="NCBI Taxonomy" id="766224"/>
    <lineage>
        <taxon>Bacteria</taxon>
        <taxon>Pseudomonadati</taxon>
        <taxon>Pseudomonadota</taxon>
        <taxon>Gammaproteobacteria</taxon>
        <taxon>Vibrionales</taxon>
        <taxon>Vibrionaceae</taxon>
        <taxon>Vibrio</taxon>
    </lineage>
</organism>
<evidence type="ECO:0000313" key="10">
    <source>
        <dbReference type="EMBL" id="MFH0271042.1"/>
    </source>
</evidence>
<name>A0ABW7J4Q1_9VIBR</name>
<dbReference type="InterPro" id="IPR050856">
    <property type="entry name" value="Biotin_carboxylase_complex"/>
</dbReference>
<proteinExistence type="predicted"/>
<dbReference type="PANTHER" id="PTHR18866:SF33">
    <property type="entry name" value="METHYLCROTONOYL-COA CARBOXYLASE SUBUNIT ALPHA, MITOCHONDRIAL-RELATED"/>
    <property type="match status" value="1"/>
</dbReference>
<dbReference type="Pfam" id="PF02785">
    <property type="entry name" value="Biotin_carb_C"/>
    <property type="match status" value="1"/>
</dbReference>
<gene>
    <name evidence="10" type="ORF">ACGRHZ_06820</name>
</gene>
<dbReference type="InterPro" id="IPR011761">
    <property type="entry name" value="ATP-grasp"/>
</dbReference>
<feature type="domain" description="Lipoyl-binding" evidence="7">
    <location>
        <begin position="578"/>
        <end position="657"/>
    </location>
</feature>
<dbReference type="PROSITE" id="PS00188">
    <property type="entry name" value="BIOTIN"/>
    <property type="match status" value="1"/>
</dbReference>
<dbReference type="InterPro" id="IPR001882">
    <property type="entry name" value="Biotin_BS"/>
</dbReference>
<protein>
    <submittedName>
        <fullName evidence="10">Biotin carboxylase N-terminal domain-containing protein</fullName>
    </submittedName>
</protein>
<evidence type="ECO:0000259" key="7">
    <source>
        <dbReference type="PROSITE" id="PS50968"/>
    </source>
</evidence>
<dbReference type="Pfam" id="PF02786">
    <property type="entry name" value="CPSase_L_D2"/>
    <property type="match status" value="1"/>
</dbReference>
<dbReference type="Gene3D" id="2.40.50.100">
    <property type="match status" value="1"/>
</dbReference>
<feature type="domain" description="ATP-grasp" evidence="8">
    <location>
        <begin position="120"/>
        <end position="316"/>
    </location>
</feature>
<evidence type="ECO:0000313" key="11">
    <source>
        <dbReference type="Proteomes" id="UP001607221"/>
    </source>
</evidence>
<feature type="domain" description="Biotin carboxylation" evidence="9">
    <location>
        <begin position="1"/>
        <end position="443"/>
    </location>
</feature>
<dbReference type="PROSITE" id="PS00867">
    <property type="entry name" value="CPSASE_2"/>
    <property type="match status" value="1"/>
</dbReference>